<feature type="region of interest" description="Disordered" evidence="7">
    <location>
        <begin position="508"/>
        <end position="545"/>
    </location>
</feature>
<keyword evidence="3" id="KW-1003">Cell membrane</keyword>
<evidence type="ECO:0000256" key="4">
    <source>
        <dbReference type="ARBA" id="ARBA00022692"/>
    </source>
</evidence>
<evidence type="ECO:0000256" key="1">
    <source>
        <dbReference type="ARBA" id="ARBA00004651"/>
    </source>
</evidence>
<evidence type="ECO:0000313" key="10">
    <source>
        <dbReference type="EMBL" id="TCP55003.1"/>
    </source>
</evidence>
<dbReference type="GO" id="GO:0022857">
    <property type="term" value="F:transmembrane transporter activity"/>
    <property type="evidence" value="ECO:0007669"/>
    <property type="project" value="InterPro"/>
</dbReference>
<comment type="subcellular location">
    <subcellularLocation>
        <location evidence="1">Cell membrane</location>
        <topology evidence="1">Multi-pass membrane protein</topology>
    </subcellularLocation>
</comment>
<dbReference type="PANTHER" id="PTHR42718">
    <property type="entry name" value="MAJOR FACILITATOR SUPERFAMILY MULTIDRUG TRANSPORTER MFSC"/>
    <property type="match status" value="1"/>
</dbReference>
<dbReference type="SUPFAM" id="SSF103473">
    <property type="entry name" value="MFS general substrate transporter"/>
    <property type="match status" value="1"/>
</dbReference>
<dbReference type="CDD" id="cd17321">
    <property type="entry name" value="MFS_MMR_MDR_like"/>
    <property type="match status" value="1"/>
</dbReference>
<feature type="transmembrane region" description="Helical" evidence="8">
    <location>
        <begin position="138"/>
        <end position="156"/>
    </location>
</feature>
<feature type="transmembrane region" description="Helical" evidence="8">
    <location>
        <begin position="54"/>
        <end position="75"/>
    </location>
</feature>
<feature type="transmembrane region" description="Helical" evidence="8">
    <location>
        <begin position="306"/>
        <end position="328"/>
    </location>
</feature>
<dbReference type="PANTHER" id="PTHR42718:SF47">
    <property type="entry name" value="METHYL VIOLOGEN RESISTANCE PROTEIN SMVA"/>
    <property type="match status" value="1"/>
</dbReference>
<dbReference type="Gene3D" id="1.20.1720.10">
    <property type="entry name" value="Multidrug resistance protein D"/>
    <property type="match status" value="1"/>
</dbReference>
<dbReference type="InterPro" id="IPR011701">
    <property type="entry name" value="MFS"/>
</dbReference>
<proteinExistence type="predicted"/>
<dbReference type="Gene3D" id="1.20.1250.20">
    <property type="entry name" value="MFS general substrate transporter like domains"/>
    <property type="match status" value="1"/>
</dbReference>
<organism evidence="10 11">
    <name type="scientific">Tamaricihabitans halophyticus</name>
    <dbReference type="NCBI Taxonomy" id="1262583"/>
    <lineage>
        <taxon>Bacteria</taxon>
        <taxon>Bacillati</taxon>
        <taxon>Actinomycetota</taxon>
        <taxon>Actinomycetes</taxon>
        <taxon>Pseudonocardiales</taxon>
        <taxon>Pseudonocardiaceae</taxon>
        <taxon>Tamaricihabitans</taxon>
    </lineage>
</organism>
<keyword evidence="2" id="KW-0813">Transport</keyword>
<evidence type="ECO:0000256" key="2">
    <source>
        <dbReference type="ARBA" id="ARBA00022448"/>
    </source>
</evidence>
<keyword evidence="6 8" id="KW-0472">Membrane</keyword>
<feature type="transmembrane region" description="Helical" evidence="8">
    <location>
        <begin position="335"/>
        <end position="357"/>
    </location>
</feature>
<feature type="transmembrane region" description="Helical" evidence="8">
    <location>
        <begin position="405"/>
        <end position="426"/>
    </location>
</feature>
<feature type="transmembrane region" description="Helical" evidence="8">
    <location>
        <begin position="270"/>
        <end position="294"/>
    </location>
</feature>
<dbReference type="PROSITE" id="PS50850">
    <property type="entry name" value="MFS"/>
    <property type="match status" value="1"/>
</dbReference>
<feature type="transmembrane region" description="Helical" evidence="8">
    <location>
        <begin position="168"/>
        <end position="193"/>
    </location>
</feature>
<feature type="transmembrane region" description="Helical" evidence="8">
    <location>
        <begin position="205"/>
        <end position="226"/>
    </location>
</feature>
<sequence length="545" mass="55125">MTTMSTSAGPTWRAWVGLVLLALPLFMMATDFTVMFMTMPAVTADLAPSTTQTLWIMHIGEFVAAGFVITMGWLTGRIGPRTLLLIAMGLYGLASALAAFAPNAEALLTARVLTGLATAAASPAAISLLRSIFTSTRHFGIAFAVLMGAFSVGGALGPPMGGVLLAHFWWGSVFLINVPVAAVVLFGGLSLFPRGSTSNTERIDMISVVLSIGAVLLLVFGLQEIADRGVSLPYVLTIMAGIGLGIWFVRRQRHLTNPLLDLRLFSIRALRMAAIALALTSVAFVGVDFLLVQYLQIVSGVPTGRLGLLLAAPGIAAIIGSALAPILARRIAPGPLTAAGVGLSLVGALTIIAAIAVAPQLTWLFIAGTTAVALGVTPLMLLGAQLIVTSAPKARAGSAVAIQDVSAGLGGALGMALVGSLAMAVFGRVLTARAPAGLGAAEVEAATQSPGGAVATATDVGGADGQALLTAAHGALSWGTAAAYGAAVVVGGATIVLLLRGLRGITLDLDTPESGTEEPEPVRVGSATVDREPGQLAATQPSAAP</sequence>
<evidence type="ECO:0000256" key="3">
    <source>
        <dbReference type="ARBA" id="ARBA00022475"/>
    </source>
</evidence>
<comment type="caution">
    <text evidence="10">The sequence shown here is derived from an EMBL/GenBank/DDBJ whole genome shotgun (WGS) entry which is preliminary data.</text>
</comment>
<dbReference type="InterPro" id="IPR020846">
    <property type="entry name" value="MFS_dom"/>
</dbReference>
<feature type="transmembrane region" description="Helical" evidence="8">
    <location>
        <begin position="363"/>
        <end position="384"/>
    </location>
</feature>
<evidence type="ECO:0000256" key="5">
    <source>
        <dbReference type="ARBA" id="ARBA00022989"/>
    </source>
</evidence>
<name>A0A4R2QXW6_9PSEU</name>
<feature type="transmembrane region" description="Helical" evidence="8">
    <location>
        <begin position="82"/>
        <end position="101"/>
    </location>
</feature>
<dbReference type="AlphaFoldDB" id="A0A4R2QXW6"/>
<accession>A0A4R2QXW6</accession>
<evidence type="ECO:0000313" key="11">
    <source>
        <dbReference type="Proteomes" id="UP000294911"/>
    </source>
</evidence>
<dbReference type="GO" id="GO:0005886">
    <property type="term" value="C:plasma membrane"/>
    <property type="evidence" value="ECO:0007669"/>
    <property type="project" value="UniProtKB-SubCell"/>
</dbReference>
<evidence type="ECO:0000259" key="9">
    <source>
        <dbReference type="PROSITE" id="PS50850"/>
    </source>
</evidence>
<reference evidence="10 11" key="1">
    <citation type="submission" date="2019-03" db="EMBL/GenBank/DDBJ databases">
        <title>Genomic Encyclopedia of Type Strains, Phase IV (KMG-IV): sequencing the most valuable type-strain genomes for metagenomic binning, comparative biology and taxonomic classification.</title>
        <authorList>
            <person name="Goeker M."/>
        </authorList>
    </citation>
    <scope>NUCLEOTIDE SEQUENCE [LARGE SCALE GENOMIC DNA]</scope>
    <source>
        <strain evidence="10 11">DSM 45765</strain>
    </source>
</reference>
<feature type="transmembrane region" description="Helical" evidence="8">
    <location>
        <begin position="481"/>
        <end position="499"/>
    </location>
</feature>
<feature type="domain" description="Major facilitator superfamily (MFS) profile" evidence="9">
    <location>
        <begin position="17"/>
        <end position="503"/>
    </location>
</feature>
<dbReference type="InterPro" id="IPR036259">
    <property type="entry name" value="MFS_trans_sf"/>
</dbReference>
<dbReference type="Pfam" id="PF07690">
    <property type="entry name" value="MFS_1"/>
    <property type="match status" value="1"/>
</dbReference>
<feature type="transmembrane region" description="Helical" evidence="8">
    <location>
        <begin position="107"/>
        <end position="126"/>
    </location>
</feature>
<dbReference type="RefSeq" id="WP_132876388.1">
    <property type="nucleotide sequence ID" value="NZ_SLXQ01000002.1"/>
</dbReference>
<dbReference type="Proteomes" id="UP000294911">
    <property type="component" value="Unassembled WGS sequence"/>
</dbReference>
<dbReference type="EMBL" id="SLXQ01000002">
    <property type="protein sequence ID" value="TCP55003.1"/>
    <property type="molecule type" value="Genomic_DNA"/>
</dbReference>
<evidence type="ECO:0000256" key="7">
    <source>
        <dbReference type="SAM" id="MobiDB-lite"/>
    </source>
</evidence>
<gene>
    <name evidence="10" type="ORF">EV191_102215</name>
</gene>
<protein>
    <submittedName>
        <fullName evidence="10">DHA2 family multidrug resistance protein-like MFS transporter</fullName>
    </submittedName>
</protein>
<keyword evidence="11" id="KW-1185">Reference proteome</keyword>
<evidence type="ECO:0000256" key="8">
    <source>
        <dbReference type="SAM" id="Phobius"/>
    </source>
</evidence>
<evidence type="ECO:0000256" key="6">
    <source>
        <dbReference type="ARBA" id="ARBA00023136"/>
    </source>
</evidence>
<keyword evidence="5 8" id="KW-1133">Transmembrane helix</keyword>
<feature type="transmembrane region" description="Helical" evidence="8">
    <location>
        <begin position="232"/>
        <end position="249"/>
    </location>
</feature>
<dbReference type="OrthoDB" id="4172724at2"/>
<keyword evidence="4 8" id="KW-0812">Transmembrane</keyword>